<dbReference type="SUPFAM" id="SSF55811">
    <property type="entry name" value="Nudix"/>
    <property type="match status" value="1"/>
</dbReference>
<proteinExistence type="predicted"/>
<dbReference type="PROSITE" id="PS51462">
    <property type="entry name" value="NUDIX"/>
    <property type="match status" value="1"/>
</dbReference>
<organism evidence="2">
    <name type="scientific">Streptomyces sp. R33</name>
    <dbReference type="NCBI Taxonomy" id="3238629"/>
    <lineage>
        <taxon>Bacteria</taxon>
        <taxon>Bacillati</taxon>
        <taxon>Actinomycetota</taxon>
        <taxon>Actinomycetes</taxon>
        <taxon>Kitasatosporales</taxon>
        <taxon>Streptomycetaceae</taxon>
        <taxon>Streptomyces</taxon>
    </lineage>
</organism>
<dbReference type="Gene3D" id="3.90.79.10">
    <property type="entry name" value="Nucleoside Triphosphate Pyrophosphohydrolase"/>
    <property type="match status" value="1"/>
</dbReference>
<dbReference type="InterPro" id="IPR000086">
    <property type="entry name" value="NUDIX_hydrolase_dom"/>
</dbReference>
<gene>
    <name evidence="2" type="ORF">AB5J51_00735</name>
</gene>
<feature type="domain" description="Nudix hydrolase" evidence="1">
    <location>
        <begin position="1"/>
        <end position="128"/>
    </location>
</feature>
<accession>A0AB39XWQ1</accession>
<name>A0AB39XWQ1_9ACTN</name>
<reference evidence="2" key="1">
    <citation type="submission" date="2024-08" db="EMBL/GenBank/DDBJ databases">
        <authorList>
            <person name="Yu S.T."/>
        </authorList>
    </citation>
    <scope>NUCLEOTIDE SEQUENCE</scope>
    <source>
        <strain evidence="2">R33</strain>
    </source>
</reference>
<sequence length="145" mass="15986">MKERVRAILLTTDGTMLVINRIRPGIPPYQVLVGGGVEPEDADLEAALLREVREEIAGEAVTLHPFCQLENDKGEIEHFYLAQIVVWNFDDRTGPEFARDDRGEYLLEAVPLTAEAIEALNLMPPQVKGALLDAIRAGRLTAPVA</sequence>
<dbReference type="AlphaFoldDB" id="A0AB39XWQ1"/>
<evidence type="ECO:0000259" key="1">
    <source>
        <dbReference type="PROSITE" id="PS51462"/>
    </source>
</evidence>
<dbReference type="CDD" id="cd04669">
    <property type="entry name" value="NUDIX_Hydrolase"/>
    <property type="match status" value="1"/>
</dbReference>
<protein>
    <submittedName>
        <fullName evidence="2">NUDIX domain-containing protein</fullName>
    </submittedName>
</protein>
<evidence type="ECO:0000313" key="2">
    <source>
        <dbReference type="EMBL" id="XDV61613.1"/>
    </source>
</evidence>
<dbReference type="Pfam" id="PF00293">
    <property type="entry name" value="NUDIX"/>
    <property type="match status" value="1"/>
</dbReference>
<dbReference type="EMBL" id="CP165727">
    <property type="protein sequence ID" value="XDV61613.1"/>
    <property type="molecule type" value="Genomic_DNA"/>
</dbReference>
<dbReference type="InterPro" id="IPR015797">
    <property type="entry name" value="NUDIX_hydrolase-like_dom_sf"/>
</dbReference>
<dbReference type="RefSeq" id="WP_369776382.1">
    <property type="nucleotide sequence ID" value="NZ_CP165727.1"/>
</dbReference>